<evidence type="ECO:0000313" key="3">
    <source>
        <dbReference type="EMBL" id="QXQ14435.1"/>
    </source>
</evidence>
<dbReference type="RefSeq" id="WP_066466737.1">
    <property type="nucleotide sequence ID" value="NZ_CBCRUZ010000003.1"/>
</dbReference>
<proteinExistence type="predicted"/>
<dbReference type="SUPFAM" id="SSF55331">
    <property type="entry name" value="Tautomerase/MIF"/>
    <property type="match status" value="1"/>
</dbReference>
<gene>
    <name evidence="3" type="ORF">KV203_03185</name>
</gene>
<dbReference type="InterPro" id="IPR004370">
    <property type="entry name" value="4-OT-like_dom"/>
</dbReference>
<dbReference type="Pfam" id="PF01361">
    <property type="entry name" value="Tautomerase"/>
    <property type="match status" value="1"/>
</dbReference>
<sequence length="139" mass="15041">MPQIQLTVPAGSLTEEGRATIQQDLARTLLEWEGAPDNDFFKALGWSYLHELPAGAQVTAADTEPRFRVDVTVPQFALNDERKAGLAKEVTTLVLAAAGLGPEQALRVWVLINEQSDGTWAVGGQIFRHADLVTMAKSG</sequence>
<evidence type="ECO:0000313" key="4">
    <source>
        <dbReference type="Proteomes" id="UP000887023"/>
    </source>
</evidence>
<reference evidence="3" key="1">
    <citation type="submission" date="2021-07" db="EMBL/GenBank/DDBJ databases">
        <title>Candidatus Kaistella beijingensis sp. nov. isolated from a municipal wastewater treatment plant is involved in sludge foaming.</title>
        <authorList>
            <person name="Song Y."/>
            <person name="Liu S.-J."/>
        </authorList>
    </citation>
    <scope>NUCLEOTIDE SEQUENCE</scope>
    <source>
        <strain evidence="3">DSM 43998</strain>
    </source>
</reference>
<evidence type="ECO:0000259" key="2">
    <source>
        <dbReference type="Pfam" id="PF01361"/>
    </source>
</evidence>
<dbReference type="EMBL" id="CP079105">
    <property type="protein sequence ID" value="QXQ14435.1"/>
    <property type="molecule type" value="Genomic_DNA"/>
</dbReference>
<evidence type="ECO:0000256" key="1">
    <source>
        <dbReference type="ARBA" id="ARBA00023235"/>
    </source>
</evidence>
<protein>
    <submittedName>
        <fullName evidence="3">Tautomerase family protein</fullName>
    </submittedName>
</protein>
<keyword evidence="4" id="KW-1185">Reference proteome</keyword>
<name>A0ABX8SCV7_9ACTN</name>
<accession>A0ABX8SCV7</accession>
<dbReference type="Proteomes" id="UP000887023">
    <property type="component" value="Chromosome"/>
</dbReference>
<keyword evidence="1" id="KW-0413">Isomerase</keyword>
<organism evidence="3 4">
    <name type="scientific">Skermania pinensis</name>
    <dbReference type="NCBI Taxonomy" id="39122"/>
    <lineage>
        <taxon>Bacteria</taxon>
        <taxon>Bacillati</taxon>
        <taxon>Actinomycetota</taxon>
        <taxon>Actinomycetes</taxon>
        <taxon>Mycobacteriales</taxon>
        <taxon>Gordoniaceae</taxon>
        <taxon>Skermania</taxon>
    </lineage>
</organism>
<dbReference type="InterPro" id="IPR014347">
    <property type="entry name" value="Tautomerase/MIF_sf"/>
</dbReference>
<feature type="domain" description="4-oxalocrotonate tautomerase-like" evidence="2">
    <location>
        <begin position="75"/>
        <end position="129"/>
    </location>
</feature>
<dbReference type="Gene3D" id="3.30.429.10">
    <property type="entry name" value="Macrophage Migration Inhibitory Factor"/>
    <property type="match status" value="1"/>
</dbReference>